<dbReference type="AlphaFoldDB" id="A0A9N9HJQ4"/>
<evidence type="ECO:0000313" key="2">
    <source>
        <dbReference type="EMBL" id="CAG8694951.1"/>
    </source>
</evidence>
<dbReference type="OrthoDB" id="2433397at2759"/>
<dbReference type="Proteomes" id="UP000789759">
    <property type="component" value="Unassembled WGS sequence"/>
</dbReference>
<keyword evidence="3" id="KW-1185">Reference proteome</keyword>
<gene>
    <name evidence="2" type="ORF">CPELLU_LOCUS11509</name>
</gene>
<evidence type="ECO:0000313" key="3">
    <source>
        <dbReference type="Proteomes" id="UP000789759"/>
    </source>
</evidence>
<sequence length="395" mass="46045">MYIYYRLEHHSDESIHTNVETCILEYSHRVDAKYQSQKNQEILQNTIQTEYFVCKGKAISDNDDNYIENEDSLGLSDTEEQTSAYSSDIDAKENFEVQYQEELEKIHMLEKQIEQMCPGNSRQYEIGKKYGTKYSIKPTTTTCVKLPKDNSKLVAKRQSGDIDWSLSDPEQPISKVKRYNYYKIPQILHLKPEEYSSYLILKHCNDAIYRYTDPKLIESVIGKFKENNQSFLKTISDWAIYEILWWIINNHCEYLRKSVQNKLAVKGSKGKPKMLVNVHKRKKISLCKGVSNNNNGDDGHILSNDNGHILSNDNGHILSNDDEQISNHDDKQILYYNDEQILYYNDKQISNHDNEPTLNNNNVSNPDQDDQEQENRRLKDSSNNIINMKPISGFT</sequence>
<feature type="non-terminal residue" evidence="2">
    <location>
        <position position="395"/>
    </location>
</feature>
<proteinExistence type="predicted"/>
<evidence type="ECO:0000256" key="1">
    <source>
        <dbReference type="SAM" id="MobiDB-lite"/>
    </source>
</evidence>
<reference evidence="2" key="1">
    <citation type="submission" date="2021-06" db="EMBL/GenBank/DDBJ databases">
        <authorList>
            <person name="Kallberg Y."/>
            <person name="Tangrot J."/>
            <person name="Rosling A."/>
        </authorList>
    </citation>
    <scope>NUCLEOTIDE SEQUENCE</scope>
    <source>
        <strain evidence="2">FL966</strain>
    </source>
</reference>
<name>A0A9N9HJQ4_9GLOM</name>
<organism evidence="2 3">
    <name type="scientific">Cetraspora pellucida</name>
    <dbReference type="NCBI Taxonomy" id="1433469"/>
    <lineage>
        <taxon>Eukaryota</taxon>
        <taxon>Fungi</taxon>
        <taxon>Fungi incertae sedis</taxon>
        <taxon>Mucoromycota</taxon>
        <taxon>Glomeromycotina</taxon>
        <taxon>Glomeromycetes</taxon>
        <taxon>Diversisporales</taxon>
        <taxon>Gigasporaceae</taxon>
        <taxon>Cetraspora</taxon>
    </lineage>
</organism>
<feature type="region of interest" description="Disordered" evidence="1">
    <location>
        <begin position="350"/>
        <end position="395"/>
    </location>
</feature>
<accession>A0A9N9HJQ4</accession>
<comment type="caution">
    <text evidence="2">The sequence shown here is derived from an EMBL/GenBank/DDBJ whole genome shotgun (WGS) entry which is preliminary data.</text>
</comment>
<dbReference type="EMBL" id="CAJVQA010010261">
    <property type="protein sequence ID" value="CAG8694951.1"/>
    <property type="molecule type" value="Genomic_DNA"/>
</dbReference>
<protein>
    <submittedName>
        <fullName evidence="2">22229_t:CDS:1</fullName>
    </submittedName>
</protein>
<feature type="compositionally biased region" description="Polar residues" evidence="1">
    <location>
        <begin position="356"/>
        <end position="366"/>
    </location>
</feature>